<dbReference type="GO" id="GO:0034220">
    <property type="term" value="P:monoatomic ion transmembrane transport"/>
    <property type="evidence" value="ECO:0007669"/>
    <property type="project" value="UniProtKB-KW"/>
</dbReference>
<keyword evidence="3" id="KW-0560">Oxidoreductase</keyword>
<evidence type="ECO:0000256" key="2">
    <source>
        <dbReference type="ARBA" id="ARBA00022857"/>
    </source>
</evidence>
<gene>
    <name evidence="6" type="ORF">SEMRO_426_G140270.1</name>
</gene>
<dbReference type="EMBL" id="CAICTM010000425">
    <property type="protein sequence ID" value="CAB9510199.1"/>
    <property type="molecule type" value="Genomic_DNA"/>
</dbReference>
<accession>A0A9N8E1X8</accession>
<keyword evidence="7" id="KW-1185">Reference proteome</keyword>
<keyword evidence="6" id="KW-0813">Transport</keyword>
<dbReference type="PRINTS" id="PR01577">
    <property type="entry name" value="KCNABCHANNEL"/>
</dbReference>
<evidence type="ECO:0000256" key="1">
    <source>
        <dbReference type="ARBA" id="ARBA00006515"/>
    </source>
</evidence>
<dbReference type="InterPro" id="IPR036812">
    <property type="entry name" value="NAD(P)_OxRdtase_dom_sf"/>
</dbReference>
<evidence type="ECO:0000256" key="3">
    <source>
        <dbReference type="ARBA" id="ARBA00023002"/>
    </source>
</evidence>
<organism evidence="6 7">
    <name type="scientific">Seminavis robusta</name>
    <dbReference type="NCBI Taxonomy" id="568900"/>
    <lineage>
        <taxon>Eukaryota</taxon>
        <taxon>Sar</taxon>
        <taxon>Stramenopiles</taxon>
        <taxon>Ochrophyta</taxon>
        <taxon>Bacillariophyta</taxon>
        <taxon>Bacillariophyceae</taxon>
        <taxon>Bacillariophycidae</taxon>
        <taxon>Naviculales</taxon>
        <taxon>Naviculaceae</taxon>
        <taxon>Seminavis</taxon>
    </lineage>
</organism>
<sequence>MSSANEAAKMFYRTLGNTGLITSVFGFGFWATFGVKAGLLDREGIEQAKQIISVAREGGINLFDNAETYGNPVGEAERIFGQAYKELSTENPELWRRSEVIITTKLFWGGSGQNERGLSRKHIMEGMANSLKRLQMDYVDLIYCHRPDALTPTETIVRAMTDLVRSGKAMAWGTSEWSAQQITEAFWIARMEGLEPPQVEQPQYHMFHRERFEKEYFPLYRAPYNIATTTWSPLASGLLTGKYNDGIPEGSRVTQKGYEWLQSIITDWKEQGKLDKVKELSEYAEKNLGCTMAQLALAWCVKNENASCVLLGATKVEQIEDNLKAIPVAAKLTDTHMEEIEKILGNKPDNFWGHGNRKVLASL</sequence>
<keyword evidence="2" id="KW-0521">NADP</keyword>
<dbReference type="AlphaFoldDB" id="A0A9N8E1X8"/>
<name>A0A9N8E1X8_9STRA</name>
<protein>
    <submittedName>
        <fullName evidence="6">Gated potassium channel subunit beta</fullName>
    </submittedName>
</protein>
<dbReference type="PANTHER" id="PTHR43150">
    <property type="entry name" value="HYPERKINETIC, ISOFORM M"/>
    <property type="match status" value="1"/>
</dbReference>
<dbReference type="PANTHER" id="PTHR43150:SF2">
    <property type="entry name" value="HYPERKINETIC, ISOFORM M"/>
    <property type="match status" value="1"/>
</dbReference>
<dbReference type="Proteomes" id="UP001153069">
    <property type="component" value="Unassembled WGS sequence"/>
</dbReference>
<comment type="similarity">
    <text evidence="1">Belongs to the shaker potassium channel beta subunit family.</text>
</comment>
<evidence type="ECO:0000259" key="5">
    <source>
        <dbReference type="Pfam" id="PF00248"/>
    </source>
</evidence>
<keyword evidence="6" id="KW-0406">Ion transport</keyword>
<comment type="caution">
    <text evidence="6">The sequence shown here is derived from an EMBL/GenBank/DDBJ whole genome shotgun (WGS) entry which is preliminary data.</text>
</comment>
<feature type="domain" description="NADP-dependent oxidoreductase" evidence="5">
    <location>
        <begin position="26"/>
        <end position="343"/>
    </location>
</feature>
<feature type="transmembrane region" description="Helical" evidence="4">
    <location>
        <begin position="20"/>
        <end position="39"/>
    </location>
</feature>
<evidence type="ECO:0000256" key="4">
    <source>
        <dbReference type="SAM" id="Phobius"/>
    </source>
</evidence>
<dbReference type="InterPro" id="IPR023210">
    <property type="entry name" value="NADP_OxRdtase_dom"/>
</dbReference>
<reference evidence="6" key="1">
    <citation type="submission" date="2020-06" db="EMBL/GenBank/DDBJ databases">
        <authorList>
            <consortium name="Plant Systems Biology data submission"/>
        </authorList>
    </citation>
    <scope>NUCLEOTIDE SEQUENCE</scope>
    <source>
        <strain evidence="6">D6</strain>
    </source>
</reference>
<keyword evidence="6" id="KW-0407">Ion channel</keyword>
<dbReference type="SUPFAM" id="SSF51430">
    <property type="entry name" value="NAD(P)-linked oxidoreductase"/>
    <property type="match status" value="1"/>
</dbReference>
<keyword evidence="4" id="KW-0472">Membrane</keyword>
<dbReference type="InterPro" id="IPR005399">
    <property type="entry name" value="K_chnl_volt-dep_bsu_KCNAB-rel"/>
</dbReference>
<proteinExistence type="inferred from homology"/>
<dbReference type="Gene3D" id="3.20.20.100">
    <property type="entry name" value="NADP-dependent oxidoreductase domain"/>
    <property type="match status" value="1"/>
</dbReference>
<keyword evidence="4" id="KW-0812">Transmembrane</keyword>
<evidence type="ECO:0000313" key="6">
    <source>
        <dbReference type="EMBL" id="CAB9510199.1"/>
    </source>
</evidence>
<evidence type="ECO:0000313" key="7">
    <source>
        <dbReference type="Proteomes" id="UP001153069"/>
    </source>
</evidence>
<dbReference type="GO" id="GO:0016491">
    <property type="term" value="F:oxidoreductase activity"/>
    <property type="evidence" value="ECO:0007669"/>
    <property type="project" value="UniProtKB-KW"/>
</dbReference>
<dbReference type="OrthoDB" id="2310150at2759"/>
<dbReference type="Pfam" id="PF00248">
    <property type="entry name" value="Aldo_ket_red"/>
    <property type="match status" value="1"/>
</dbReference>
<keyword evidence="4" id="KW-1133">Transmembrane helix</keyword>